<name>A0A7K0CDN4_9ACTN</name>
<evidence type="ECO:0000313" key="3">
    <source>
        <dbReference type="Proteomes" id="UP000466345"/>
    </source>
</evidence>
<dbReference type="Pfam" id="PF22768">
    <property type="entry name" value="SPP1_Dit"/>
    <property type="match status" value="1"/>
</dbReference>
<comment type="caution">
    <text evidence="2">The sequence shown here is derived from an EMBL/GenBank/DDBJ whole genome shotgun (WGS) entry which is preliminary data.</text>
</comment>
<proteinExistence type="predicted"/>
<dbReference type="RefSeq" id="WP_153450710.1">
    <property type="nucleotide sequence ID" value="NZ_WEGJ01000003.1"/>
</dbReference>
<protein>
    <recommendedName>
        <fullName evidence="1">Siphovirus-type tail component C-terminal domain-containing protein</fullName>
    </recommendedName>
</protein>
<organism evidence="2 3">
    <name type="scientific">Streptomyces smaragdinus</name>
    <dbReference type="NCBI Taxonomy" id="2585196"/>
    <lineage>
        <taxon>Bacteria</taxon>
        <taxon>Bacillati</taxon>
        <taxon>Actinomycetota</taxon>
        <taxon>Actinomycetes</taxon>
        <taxon>Kitasatosporales</taxon>
        <taxon>Streptomycetaceae</taxon>
        <taxon>Streptomyces</taxon>
    </lineage>
</organism>
<dbReference type="AlphaFoldDB" id="A0A7K0CDN4"/>
<evidence type="ECO:0000259" key="1">
    <source>
        <dbReference type="Pfam" id="PF22768"/>
    </source>
</evidence>
<dbReference type="EMBL" id="WEGJ01000003">
    <property type="protein sequence ID" value="MQY11463.1"/>
    <property type="molecule type" value="Genomic_DNA"/>
</dbReference>
<dbReference type="InterPro" id="IPR054738">
    <property type="entry name" value="Siphovirus-type_tail_C"/>
</dbReference>
<evidence type="ECO:0000313" key="2">
    <source>
        <dbReference type="EMBL" id="MQY11463.1"/>
    </source>
</evidence>
<gene>
    <name evidence="2" type="ORF">SRB5_15810</name>
</gene>
<dbReference type="OrthoDB" id="3985590at2"/>
<accession>A0A7K0CDN4</accession>
<keyword evidence="3" id="KW-1185">Reference proteome</keyword>
<feature type="domain" description="Siphovirus-type tail component C-terminal" evidence="1">
    <location>
        <begin position="195"/>
        <end position="296"/>
    </location>
</feature>
<sequence length="299" mass="32461">MAALDEDMQLEVAGVLMGPGTCYPIADITGLGVPDMRTQDVDLPTDDGAFAGADYLMPRQVQMEVGIRTPGDPAAATDALAALNEAASDTGVRLAAGQSAVLRALWPGRGQARRLYGRFRVVEVITMQHVRYGWIPLRLEFVATDPSWHDDVEQSLSLPLAIATTQLGFRAPITPPITTGVVDPEARSRWATNRGNLPAWPSLTLLGPVVNPRIMCPQIGQTIALNYTLPAGQRLQIDTRPGTRWVLRNGASAAYALTSSSRLDLFRLPIGSFEMTWMGSEYTNATRLTVAWRDAYTAL</sequence>
<reference evidence="2 3" key="1">
    <citation type="submission" date="2019-10" db="EMBL/GenBank/DDBJ databases">
        <title>Streptomyces smaragdinus sp. nov. and Streptomyces fabii sp. nov., isolated from the gut of fungus growing-termite Macrotermes natalensis.</title>
        <authorList>
            <person name="Schwitalla J."/>
            <person name="Benndorf R."/>
            <person name="Martin K."/>
            <person name="De Beer W."/>
            <person name="Kaster A.-K."/>
            <person name="Vollmers J."/>
            <person name="Poulsen M."/>
            <person name="Beemelmanns C."/>
        </authorList>
    </citation>
    <scope>NUCLEOTIDE SEQUENCE [LARGE SCALE GENOMIC DNA]</scope>
    <source>
        <strain evidence="2 3">RB5</strain>
    </source>
</reference>
<dbReference type="Proteomes" id="UP000466345">
    <property type="component" value="Unassembled WGS sequence"/>
</dbReference>